<accession>A0AAN7UDP6</accession>
<dbReference type="AlphaFoldDB" id="A0AAN7UDP6"/>
<reference evidence="2 3" key="1">
    <citation type="submission" date="2023-10" db="EMBL/GenBank/DDBJ databases">
        <title>Draft genome sequence of Xylaria bambusicola isolate GMP-LS, the root and basal stem rot pathogen of sugarcane in Indonesia.</title>
        <authorList>
            <person name="Selvaraj P."/>
            <person name="Muralishankar V."/>
            <person name="Muruganantham S."/>
            <person name="Sp S."/>
            <person name="Haryani S."/>
            <person name="Lau K.J.X."/>
            <person name="Naqvi N.I."/>
        </authorList>
    </citation>
    <scope>NUCLEOTIDE SEQUENCE [LARGE SCALE GENOMIC DNA]</scope>
    <source>
        <strain evidence="2">GMP-LS</strain>
    </source>
</reference>
<gene>
    <name evidence="2" type="ORF">RRF57_001348</name>
</gene>
<evidence type="ECO:0000313" key="2">
    <source>
        <dbReference type="EMBL" id="KAK5625632.1"/>
    </source>
</evidence>
<proteinExistence type="predicted"/>
<protein>
    <submittedName>
        <fullName evidence="2">Uncharacterized protein</fullName>
    </submittedName>
</protein>
<keyword evidence="1" id="KW-0472">Membrane</keyword>
<evidence type="ECO:0000256" key="1">
    <source>
        <dbReference type="SAM" id="Phobius"/>
    </source>
</evidence>
<sequence>MPVNLHAFKNDNIANNLLIMDLVHDCSLHHLDLPTDNAPFSTQGAYSADVLQQSVYNIANPNDGALTPEQEILKFGFLSDYLAADTDRMTVGEITDFLDTVLIFIDKYFYRGSLTQGKRRLVILHAWDSSLTLVNGYTLAPLQHLAAPLHIFLRSPSTGKRRPKANLVETCIHESVHAYLVSYFNFCPVNGENVFFFGPDGSGHGILFTVVYWTICGVLRAWHPIMTLDEPVLLDSPNWWPPFYTRMTAKLLRHEWEVTNLEPHEPSNIFRYWRWRPARKIQFKKALLALSYFSFDHYVECRVPSSERAWGFFKRFFMTLVALASLCLLYLLRSKVQYGYILEAVNM</sequence>
<dbReference type="Proteomes" id="UP001305414">
    <property type="component" value="Unassembled WGS sequence"/>
</dbReference>
<keyword evidence="1" id="KW-1133">Transmembrane helix</keyword>
<comment type="caution">
    <text evidence="2">The sequence shown here is derived from an EMBL/GenBank/DDBJ whole genome shotgun (WGS) entry which is preliminary data.</text>
</comment>
<name>A0AAN7UDP6_9PEZI</name>
<organism evidence="2 3">
    <name type="scientific">Xylaria bambusicola</name>
    <dbReference type="NCBI Taxonomy" id="326684"/>
    <lineage>
        <taxon>Eukaryota</taxon>
        <taxon>Fungi</taxon>
        <taxon>Dikarya</taxon>
        <taxon>Ascomycota</taxon>
        <taxon>Pezizomycotina</taxon>
        <taxon>Sordariomycetes</taxon>
        <taxon>Xylariomycetidae</taxon>
        <taxon>Xylariales</taxon>
        <taxon>Xylariaceae</taxon>
        <taxon>Xylaria</taxon>
    </lineage>
</organism>
<evidence type="ECO:0000313" key="3">
    <source>
        <dbReference type="Proteomes" id="UP001305414"/>
    </source>
</evidence>
<keyword evidence="1" id="KW-0812">Transmembrane</keyword>
<feature type="transmembrane region" description="Helical" evidence="1">
    <location>
        <begin position="312"/>
        <end position="332"/>
    </location>
</feature>
<dbReference type="EMBL" id="JAWHQM010000002">
    <property type="protein sequence ID" value="KAK5625632.1"/>
    <property type="molecule type" value="Genomic_DNA"/>
</dbReference>
<keyword evidence="3" id="KW-1185">Reference proteome</keyword>